<dbReference type="SUPFAM" id="SSF55469">
    <property type="entry name" value="FMN-dependent nitroreductase-like"/>
    <property type="match status" value="1"/>
</dbReference>
<accession>A0A6B2R0Q0</accession>
<dbReference type="InterPro" id="IPR029479">
    <property type="entry name" value="Nitroreductase"/>
</dbReference>
<dbReference type="EMBL" id="JAAGRN010000011">
    <property type="protein sequence ID" value="NDY84330.1"/>
    <property type="molecule type" value="Genomic_DNA"/>
</dbReference>
<reference evidence="7" key="1">
    <citation type="submission" date="2020-02" db="EMBL/GenBank/DDBJ databases">
        <authorList>
            <person name="Chen W.-M."/>
        </authorList>
    </citation>
    <scope>NUCLEOTIDE SEQUENCE</scope>
    <source>
        <strain evidence="7">NBD-18</strain>
    </source>
</reference>
<evidence type="ECO:0000256" key="5">
    <source>
        <dbReference type="ARBA" id="ARBA00023002"/>
    </source>
</evidence>
<comment type="cofactor">
    <cofactor evidence="1">
        <name>FMN</name>
        <dbReference type="ChEBI" id="CHEBI:58210"/>
    </cofactor>
</comment>
<evidence type="ECO:0000313" key="7">
    <source>
        <dbReference type="EMBL" id="NDY84330.1"/>
    </source>
</evidence>
<keyword evidence="3" id="KW-0285">Flavoprotein</keyword>
<name>A0A6B2R0Q0_9BURK</name>
<gene>
    <name evidence="7" type="ORF">G3I67_13940</name>
</gene>
<evidence type="ECO:0000256" key="1">
    <source>
        <dbReference type="ARBA" id="ARBA00001917"/>
    </source>
</evidence>
<dbReference type="InterPro" id="IPR000415">
    <property type="entry name" value="Nitroreductase-like"/>
</dbReference>
<proteinExistence type="inferred from homology"/>
<evidence type="ECO:0000256" key="4">
    <source>
        <dbReference type="ARBA" id="ARBA00022643"/>
    </source>
</evidence>
<dbReference type="GO" id="GO:0016491">
    <property type="term" value="F:oxidoreductase activity"/>
    <property type="evidence" value="ECO:0007669"/>
    <property type="project" value="UniProtKB-KW"/>
</dbReference>
<evidence type="ECO:0000259" key="6">
    <source>
        <dbReference type="Pfam" id="PF00881"/>
    </source>
</evidence>
<dbReference type="RefSeq" id="WP_163656148.1">
    <property type="nucleotide sequence ID" value="NZ_JAAGRN010000011.1"/>
</dbReference>
<dbReference type="CDD" id="cd02136">
    <property type="entry name" value="PnbA_NfnB-like"/>
    <property type="match status" value="1"/>
</dbReference>
<comment type="similarity">
    <text evidence="2">Belongs to the nitroreductase family.</text>
</comment>
<evidence type="ECO:0000256" key="3">
    <source>
        <dbReference type="ARBA" id="ARBA00022630"/>
    </source>
</evidence>
<dbReference type="PANTHER" id="PTHR43673:SF2">
    <property type="entry name" value="NITROREDUCTASE"/>
    <property type="match status" value="1"/>
</dbReference>
<protein>
    <submittedName>
        <fullName evidence="7">Nitroreductase</fullName>
    </submittedName>
</protein>
<dbReference type="PANTHER" id="PTHR43673">
    <property type="entry name" value="NAD(P)H NITROREDUCTASE YDGI-RELATED"/>
    <property type="match status" value="1"/>
</dbReference>
<evidence type="ECO:0000256" key="2">
    <source>
        <dbReference type="ARBA" id="ARBA00007118"/>
    </source>
</evidence>
<organism evidence="7">
    <name type="scientific">Sheuella amnicola</name>
    <dbReference type="NCBI Taxonomy" id="2707330"/>
    <lineage>
        <taxon>Bacteria</taxon>
        <taxon>Pseudomonadati</taxon>
        <taxon>Pseudomonadota</taxon>
        <taxon>Betaproteobacteria</taxon>
        <taxon>Burkholderiales</taxon>
        <taxon>Alcaligenaceae</taxon>
        <taxon>Sheuella</taxon>
    </lineage>
</organism>
<keyword evidence="5" id="KW-0560">Oxidoreductase</keyword>
<comment type="caution">
    <text evidence="7">The sequence shown here is derived from an EMBL/GenBank/DDBJ whole genome shotgun (WGS) entry which is preliminary data.</text>
</comment>
<dbReference type="Gene3D" id="3.40.109.10">
    <property type="entry name" value="NADH Oxidase"/>
    <property type="match status" value="1"/>
</dbReference>
<keyword evidence="4" id="KW-0288">FMN</keyword>
<feature type="domain" description="Nitroreductase" evidence="6">
    <location>
        <begin position="8"/>
        <end position="195"/>
    </location>
</feature>
<dbReference type="AlphaFoldDB" id="A0A6B2R0Q0"/>
<dbReference type="Pfam" id="PF00881">
    <property type="entry name" value="Nitroreductase"/>
    <property type="match status" value="1"/>
</dbReference>
<sequence>MKLIEGLETRTSIRGFKPTPVSKETIKKILHAASRSPSYTNSQPWEVAVVTGAKRDELSKILYDLAASGAKSNADVPAPKSWPEAIDSRTKVHGAKRFEALGVGRDDTARRNELRLQNFKFFDAPCAMFIFMDKSLGPWSTMDMGIFIHGLTLAAHGLGLGTCLQASLANYPDAVRSALNIPDNLQLVVGMSLGYPDHDADLNKYKSTRVDVDSFTRWY</sequence>